<dbReference type="RefSeq" id="WP_142259170.1">
    <property type="nucleotide sequence ID" value="NZ_BMPV01000007.1"/>
</dbReference>
<proteinExistence type="predicted"/>
<evidence type="ECO:0000313" key="3">
    <source>
        <dbReference type="EMBL" id="TQM75097.1"/>
    </source>
</evidence>
<dbReference type="PANTHER" id="PTHR33744:SF17">
    <property type="entry name" value="CONSERVED PROTEIN"/>
    <property type="match status" value="1"/>
</dbReference>
<dbReference type="GO" id="GO:0003677">
    <property type="term" value="F:DNA binding"/>
    <property type="evidence" value="ECO:0007669"/>
    <property type="project" value="UniProtKB-KW"/>
</dbReference>
<reference evidence="3 4" key="1">
    <citation type="submission" date="2019-06" db="EMBL/GenBank/DDBJ databases">
        <title>Sequencing the genomes of 1000 actinobacteria strains.</title>
        <authorList>
            <person name="Klenk H.-P."/>
        </authorList>
    </citation>
    <scope>NUCLEOTIDE SEQUENCE [LARGE SCALE GENOMIC DNA]</scope>
    <source>
        <strain evidence="3 4">DSM 43186</strain>
    </source>
</reference>
<evidence type="ECO:0000313" key="4">
    <source>
        <dbReference type="Proteomes" id="UP000319213"/>
    </source>
</evidence>
<dbReference type="Proteomes" id="UP000319213">
    <property type="component" value="Unassembled WGS sequence"/>
</dbReference>
<dbReference type="InterPro" id="IPR051448">
    <property type="entry name" value="CdaR-like_regulators"/>
</dbReference>
<dbReference type="InterPro" id="IPR042070">
    <property type="entry name" value="PucR_C-HTH_sf"/>
</dbReference>
<evidence type="ECO:0000259" key="2">
    <source>
        <dbReference type="Pfam" id="PF13556"/>
    </source>
</evidence>
<feature type="domain" description="PucR C-terminal helix-turn-helix" evidence="2">
    <location>
        <begin position="463"/>
        <end position="520"/>
    </location>
</feature>
<gene>
    <name evidence="3" type="ORF">FHX40_1796</name>
</gene>
<keyword evidence="4" id="KW-1185">Reference proteome</keyword>
<dbReference type="AlphaFoldDB" id="A0A543IX15"/>
<protein>
    <submittedName>
        <fullName evidence="3">DNA-binding PucR family transcriptional regulator</fullName>
    </submittedName>
</protein>
<accession>A0A543IX15</accession>
<organism evidence="3 4">
    <name type="scientific">Thermopolyspora flexuosa</name>
    <dbReference type="NCBI Taxonomy" id="103836"/>
    <lineage>
        <taxon>Bacteria</taxon>
        <taxon>Bacillati</taxon>
        <taxon>Actinomycetota</taxon>
        <taxon>Actinomycetes</taxon>
        <taxon>Streptosporangiales</taxon>
        <taxon>Streptosporangiaceae</taxon>
        <taxon>Thermopolyspora</taxon>
    </lineage>
</organism>
<comment type="caution">
    <text evidence="3">The sequence shown here is derived from an EMBL/GenBank/DDBJ whole genome shotgun (WGS) entry which is preliminary data.</text>
</comment>
<sequence>MSAAQSGLALLVDELGEQIRVVVPPPEPGGRVGTVVAWEPSVTGRLVPGALVLGINLTEPAEIRQVLVRAGEAGCAAVLLRDPGGAVAELADVAQEARVGLLLLGPAVPWTLVLRLADDVVRGRSGDAEGGEVPLGDLFALADAIAAMVGGPATLEDADFRVLAYSRFVGHMDPGRARAILGRRMPAEWAEYLGRIGALERLRTTGEVVDVTGGPHNANRRLIVSVRDGGRLLGIIWIAEVDRPLPDTAADALRRAAELAVPHYRRHLEMLTARRRRRQELVRAILDGQGPVRRYADELDLPRGGRLAVLAFTVATEADLAAEAWERIVDHVALTTEAWRWTAVVTRIGRTVFVIAHLPRASDPEAVVRLGRDIVAHAPAVTGQRLYGAASTPCTGVQPVAARRVEAELALAVCGEHAGFVRYDEVRAQVILHEVTALLRDRPELRLPGLERLYAEDERRGTLTPTLRAYLDSGGNVAEAANRLGVHPTTLRYRLDRIRSLTGLEPDDPDTRLACALLLRLAAPPEGASRPRGADPVSGRRRGR</sequence>
<dbReference type="Pfam" id="PF13556">
    <property type="entry name" value="HTH_30"/>
    <property type="match status" value="1"/>
</dbReference>
<dbReference type="OrthoDB" id="3190266at2"/>
<keyword evidence="3" id="KW-0238">DNA-binding</keyword>
<evidence type="ECO:0000256" key="1">
    <source>
        <dbReference type="SAM" id="MobiDB-lite"/>
    </source>
</evidence>
<name>A0A543IX15_9ACTN</name>
<dbReference type="EMBL" id="VFPQ01000001">
    <property type="protein sequence ID" value="TQM75097.1"/>
    <property type="molecule type" value="Genomic_DNA"/>
</dbReference>
<dbReference type="PANTHER" id="PTHR33744">
    <property type="entry name" value="CARBOHYDRATE DIACID REGULATOR"/>
    <property type="match status" value="1"/>
</dbReference>
<feature type="region of interest" description="Disordered" evidence="1">
    <location>
        <begin position="525"/>
        <end position="544"/>
    </location>
</feature>
<dbReference type="InterPro" id="IPR025736">
    <property type="entry name" value="PucR_C-HTH_dom"/>
</dbReference>
<dbReference type="Gene3D" id="1.10.10.2840">
    <property type="entry name" value="PucR C-terminal helix-turn-helix domain"/>
    <property type="match status" value="1"/>
</dbReference>